<evidence type="ECO:0000256" key="12">
    <source>
        <dbReference type="SAM" id="MobiDB-lite"/>
    </source>
</evidence>
<dbReference type="EMBL" id="CAJPDR010000020">
    <property type="protein sequence ID" value="CAF9907050.1"/>
    <property type="molecule type" value="Genomic_DNA"/>
</dbReference>
<dbReference type="AlphaFoldDB" id="A0A8H3EK50"/>
<evidence type="ECO:0000313" key="13">
    <source>
        <dbReference type="EMBL" id="CAF9907050.1"/>
    </source>
</evidence>
<keyword evidence="10" id="KW-0472">Membrane</keyword>
<feature type="region of interest" description="Disordered" evidence="12">
    <location>
        <begin position="1"/>
        <end position="20"/>
    </location>
</feature>
<comment type="caution">
    <text evidence="13">The sequence shown here is derived from an EMBL/GenBank/DDBJ whole genome shotgun (WGS) entry which is preliminary data.</text>
</comment>
<evidence type="ECO:0000256" key="1">
    <source>
        <dbReference type="ARBA" id="ARBA00004434"/>
    </source>
</evidence>
<evidence type="ECO:0000256" key="5">
    <source>
        <dbReference type="ARBA" id="ARBA00022692"/>
    </source>
</evidence>
<evidence type="ECO:0000256" key="7">
    <source>
        <dbReference type="ARBA" id="ARBA00022982"/>
    </source>
</evidence>
<gene>
    <name evidence="13" type="ORF">ALECFALPRED_003051</name>
</gene>
<keyword evidence="5" id="KW-0812">Transmembrane</keyword>
<dbReference type="GO" id="GO:0006122">
    <property type="term" value="P:mitochondrial electron transport, ubiquinol to cytochrome c"/>
    <property type="evidence" value="ECO:0007669"/>
    <property type="project" value="UniProtKB-UniRule"/>
</dbReference>
<evidence type="ECO:0000256" key="2">
    <source>
        <dbReference type="ARBA" id="ARBA00007668"/>
    </source>
</evidence>
<dbReference type="GO" id="GO:0045275">
    <property type="term" value="C:respiratory chain complex III"/>
    <property type="evidence" value="ECO:0007669"/>
    <property type="project" value="UniProtKB-UniRule"/>
</dbReference>
<dbReference type="FunFam" id="1.20.5.210:FF:000001">
    <property type="entry name" value="Cytochrome b-c1 complex subunit 8"/>
    <property type="match status" value="1"/>
</dbReference>
<evidence type="ECO:0000256" key="8">
    <source>
        <dbReference type="ARBA" id="ARBA00022989"/>
    </source>
</evidence>
<sequence length="110" mass="11846">MGGGSAPLDTKHGQFLGPWGNIGSQTQKGITTYSISANRQRPLAGTLNAAVFNTWRRCRAQALYVIPPFAIAYAAMNWAVEKNEYYNSKSGRIHDAEAADEATQGGTVRG</sequence>
<organism evidence="13 14">
    <name type="scientific">Alectoria fallacina</name>
    <dbReference type="NCBI Taxonomy" id="1903189"/>
    <lineage>
        <taxon>Eukaryota</taxon>
        <taxon>Fungi</taxon>
        <taxon>Dikarya</taxon>
        <taxon>Ascomycota</taxon>
        <taxon>Pezizomycotina</taxon>
        <taxon>Lecanoromycetes</taxon>
        <taxon>OSLEUM clade</taxon>
        <taxon>Lecanoromycetidae</taxon>
        <taxon>Lecanorales</taxon>
        <taxon>Lecanorineae</taxon>
        <taxon>Parmeliaceae</taxon>
        <taxon>Alectoria</taxon>
    </lineage>
</organism>
<dbReference type="OrthoDB" id="6683853at2759"/>
<keyword evidence="9 11" id="KW-0496">Mitochondrion</keyword>
<dbReference type="Gene3D" id="1.20.5.210">
    <property type="entry name" value="Cytochrome b-c1 complex subunit 8"/>
    <property type="match status" value="1"/>
</dbReference>
<evidence type="ECO:0000256" key="4">
    <source>
        <dbReference type="ARBA" id="ARBA00022660"/>
    </source>
</evidence>
<keyword evidence="7 11" id="KW-0249">Electron transport</keyword>
<evidence type="ECO:0000256" key="3">
    <source>
        <dbReference type="ARBA" id="ARBA00022448"/>
    </source>
</evidence>
<comment type="function">
    <text evidence="11">Component of the ubiquinol-cytochrome c oxidoreductase, a multisubunit transmembrane complex that is part of the mitochondrial electron transport chain which drives oxidative phosphorylation. The complex plays an important role in the uptake of multiple carbon sources present in different host niches.</text>
</comment>
<keyword evidence="4 11" id="KW-0679">Respiratory chain</keyword>
<comment type="subunit">
    <text evidence="11">Component of the ubiquinol-cytochrome c oxidoreductase (cytochrome b-c1 complex, complex III, CIII), a multisubunit enzyme composed of 3 respiratory subunits cytochrome b, cytochrome c1 and Rieske protein, 2 core protein subunits, and additional low-molecular weight protein subunits. The complex exists as an obligatory dimer and forms supercomplexes (SCs) in the inner mitochondrial membrane with cytochrome c oxidase (complex IV, CIV).</text>
</comment>
<protein>
    <recommendedName>
        <fullName evidence="11">Cytochrome b-c1 complex subunit 8</fullName>
    </recommendedName>
    <alternativeName>
        <fullName evidence="11">Complex III subunit 8</fullName>
    </alternativeName>
</protein>
<comment type="similarity">
    <text evidence="2 11">Belongs to the UQCRQ/QCR8 family.</text>
</comment>
<evidence type="ECO:0000256" key="10">
    <source>
        <dbReference type="ARBA" id="ARBA00023136"/>
    </source>
</evidence>
<dbReference type="Proteomes" id="UP000664203">
    <property type="component" value="Unassembled WGS sequence"/>
</dbReference>
<dbReference type="SUPFAM" id="SSF81508">
    <property type="entry name" value="Ubiquinone-binding protein QP-C of cytochrome bc1 complex (Ubiquinol-cytochrome c reductase)"/>
    <property type="match status" value="1"/>
</dbReference>
<accession>A0A8H3EK50</accession>
<keyword evidence="3 11" id="KW-0813">Transport</keyword>
<evidence type="ECO:0000256" key="11">
    <source>
        <dbReference type="RuleBase" id="RU368118"/>
    </source>
</evidence>
<keyword evidence="8" id="KW-1133">Transmembrane helix</keyword>
<proteinExistence type="inferred from homology"/>
<dbReference type="GO" id="GO:0005743">
    <property type="term" value="C:mitochondrial inner membrane"/>
    <property type="evidence" value="ECO:0007669"/>
    <property type="project" value="UniProtKB-SubCell"/>
</dbReference>
<reference evidence="13" key="1">
    <citation type="submission" date="2021-03" db="EMBL/GenBank/DDBJ databases">
        <authorList>
            <person name="Tagirdzhanova G."/>
        </authorList>
    </citation>
    <scope>NUCLEOTIDE SEQUENCE</scope>
</reference>
<dbReference type="PANTHER" id="PTHR12119">
    <property type="entry name" value="UBIQUINOL-CYTOCHROME C REDUCTASE COMPLEX UBIQUINONE-BINDING PROTEIN QP-C"/>
    <property type="match status" value="1"/>
</dbReference>
<dbReference type="PANTHER" id="PTHR12119:SF2">
    <property type="entry name" value="CYTOCHROME B-C1 COMPLEX SUBUNIT 8"/>
    <property type="match status" value="1"/>
</dbReference>
<evidence type="ECO:0000313" key="14">
    <source>
        <dbReference type="Proteomes" id="UP000664203"/>
    </source>
</evidence>
<dbReference type="Pfam" id="PF02939">
    <property type="entry name" value="UcrQ"/>
    <property type="match status" value="1"/>
</dbReference>
<dbReference type="InterPro" id="IPR004205">
    <property type="entry name" value="Cyt_bc1_su8"/>
</dbReference>
<evidence type="ECO:0000256" key="9">
    <source>
        <dbReference type="ARBA" id="ARBA00023128"/>
    </source>
</evidence>
<evidence type="ECO:0000256" key="6">
    <source>
        <dbReference type="ARBA" id="ARBA00022792"/>
    </source>
</evidence>
<dbReference type="InterPro" id="IPR036642">
    <property type="entry name" value="Cyt_bc1_su8_sf"/>
</dbReference>
<comment type="subcellular location">
    <subcellularLocation>
        <location evidence="1 11">Mitochondrion inner membrane</location>
        <topology evidence="1 11">Single-pass membrane protein</topology>
    </subcellularLocation>
</comment>
<keyword evidence="14" id="KW-1185">Reference proteome</keyword>
<keyword evidence="6 11" id="KW-0999">Mitochondrion inner membrane</keyword>
<name>A0A8H3EK50_9LECA</name>